<comment type="similarity">
    <text evidence="1">Belongs to the sigma-70 factor family. ECF subfamily.</text>
</comment>
<dbReference type="CDD" id="cd06171">
    <property type="entry name" value="Sigma70_r4"/>
    <property type="match status" value="1"/>
</dbReference>
<evidence type="ECO:0000313" key="9">
    <source>
        <dbReference type="Proteomes" id="UP000229901"/>
    </source>
</evidence>
<comment type="caution">
    <text evidence="8">The sequence shown here is derived from an EMBL/GenBank/DDBJ whole genome shotgun (WGS) entry which is preliminary data.</text>
</comment>
<proteinExistence type="inferred from homology"/>
<dbReference type="GO" id="GO:0003677">
    <property type="term" value="F:DNA binding"/>
    <property type="evidence" value="ECO:0007669"/>
    <property type="project" value="UniProtKB-KW"/>
</dbReference>
<dbReference type="AlphaFoldDB" id="A0A2H0V4A1"/>
<keyword evidence="5" id="KW-0804">Transcription</keyword>
<dbReference type="InterPro" id="IPR013324">
    <property type="entry name" value="RNA_pol_sigma_r3/r4-like"/>
</dbReference>
<dbReference type="InterPro" id="IPR007627">
    <property type="entry name" value="RNA_pol_sigma70_r2"/>
</dbReference>
<name>A0A2H0V4A1_9BACT</name>
<dbReference type="SUPFAM" id="SSF88659">
    <property type="entry name" value="Sigma3 and sigma4 domains of RNA polymerase sigma factors"/>
    <property type="match status" value="1"/>
</dbReference>
<dbReference type="Proteomes" id="UP000229901">
    <property type="component" value="Unassembled WGS sequence"/>
</dbReference>
<keyword evidence="2" id="KW-0805">Transcription regulation</keyword>
<dbReference type="InterPro" id="IPR036388">
    <property type="entry name" value="WH-like_DNA-bd_sf"/>
</dbReference>
<dbReference type="InterPro" id="IPR013325">
    <property type="entry name" value="RNA_pol_sigma_r2"/>
</dbReference>
<dbReference type="Pfam" id="PF04542">
    <property type="entry name" value="Sigma70_r2"/>
    <property type="match status" value="1"/>
</dbReference>
<dbReference type="GO" id="GO:0016987">
    <property type="term" value="F:sigma factor activity"/>
    <property type="evidence" value="ECO:0007669"/>
    <property type="project" value="UniProtKB-KW"/>
</dbReference>
<evidence type="ECO:0000256" key="4">
    <source>
        <dbReference type="ARBA" id="ARBA00023125"/>
    </source>
</evidence>
<sequence length="184" mass="21814">MKTNSIKEKFLLYKVRYQHDATAYGLLYDLYVAKIFRFILYKVSSVEDAEDITAEVFLKSWQYIKTTDKKISNFNALLYRVARNAVIDYYRQKKRQDLPLTDEDQYHNIVDSRDVEKDIDIKLEVKNIEQALDQIKDEYREVVILRYVEGLSVNEIASIIKKSKSNVRVLLHRAIKRIQEILGE</sequence>
<dbReference type="NCBIfam" id="TIGR02937">
    <property type="entry name" value="sigma70-ECF"/>
    <property type="match status" value="1"/>
</dbReference>
<evidence type="ECO:0000259" key="6">
    <source>
        <dbReference type="Pfam" id="PF04542"/>
    </source>
</evidence>
<dbReference type="InterPro" id="IPR039425">
    <property type="entry name" value="RNA_pol_sigma-70-like"/>
</dbReference>
<dbReference type="SUPFAM" id="SSF88946">
    <property type="entry name" value="Sigma2 domain of RNA polymerase sigma factors"/>
    <property type="match status" value="1"/>
</dbReference>
<dbReference type="Pfam" id="PF08281">
    <property type="entry name" value="Sigma70_r4_2"/>
    <property type="match status" value="1"/>
</dbReference>
<dbReference type="InterPro" id="IPR013249">
    <property type="entry name" value="RNA_pol_sigma70_r4_t2"/>
</dbReference>
<keyword evidence="4" id="KW-0238">DNA-binding</keyword>
<evidence type="ECO:0000256" key="3">
    <source>
        <dbReference type="ARBA" id="ARBA00023082"/>
    </source>
</evidence>
<gene>
    <name evidence="8" type="ORF">COT97_04285</name>
</gene>
<evidence type="ECO:0000259" key="7">
    <source>
        <dbReference type="Pfam" id="PF08281"/>
    </source>
</evidence>
<dbReference type="InterPro" id="IPR014284">
    <property type="entry name" value="RNA_pol_sigma-70_dom"/>
</dbReference>
<evidence type="ECO:0000256" key="2">
    <source>
        <dbReference type="ARBA" id="ARBA00023015"/>
    </source>
</evidence>
<reference evidence="9" key="1">
    <citation type="submission" date="2017-09" db="EMBL/GenBank/DDBJ databases">
        <title>Depth-based differentiation of microbial function through sediment-hosted aquifers and enrichment of novel symbionts in the deep terrestrial subsurface.</title>
        <authorList>
            <person name="Probst A.J."/>
            <person name="Ladd B."/>
            <person name="Jarett J.K."/>
            <person name="Geller-Mcgrath D.E."/>
            <person name="Sieber C.M.K."/>
            <person name="Emerson J.B."/>
            <person name="Anantharaman K."/>
            <person name="Thomas B.C."/>
            <person name="Malmstrom R."/>
            <person name="Stieglmeier M."/>
            <person name="Klingl A."/>
            <person name="Woyke T."/>
            <person name="Ryan C.M."/>
            <person name="Banfield J.F."/>
        </authorList>
    </citation>
    <scope>NUCLEOTIDE SEQUENCE [LARGE SCALE GENOMIC DNA]</scope>
</reference>
<dbReference type="EMBL" id="PFAP01000031">
    <property type="protein sequence ID" value="PIR93914.1"/>
    <property type="molecule type" value="Genomic_DNA"/>
</dbReference>
<evidence type="ECO:0008006" key="10">
    <source>
        <dbReference type="Google" id="ProtNLM"/>
    </source>
</evidence>
<feature type="domain" description="RNA polymerase sigma-70 region 2" evidence="6">
    <location>
        <begin position="27"/>
        <end position="95"/>
    </location>
</feature>
<dbReference type="Gene3D" id="1.10.1740.10">
    <property type="match status" value="1"/>
</dbReference>
<dbReference type="Gene3D" id="1.10.10.10">
    <property type="entry name" value="Winged helix-like DNA-binding domain superfamily/Winged helix DNA-binding domain"/>
    <property type="match status" value="1"/>
</dbReference>
<protein>
    <recommendedName>
        <fullName evidence="10">RNA polymerase sigma factor</fullName>
    </recommendedName>
</protein>
<dbReference type="PANTHER" id="PTHR43133">
    <property type="entry name" value="RNA POLYMERASE ECF-TYPE SIGMA FACTO"/>
    <property type="match status" value="1"/>
</dbReference>
<dbReference type="GO" id="GO:0006352">
    <property type="term" value="P:DNA-templated transcription initiation"/>
    <property type="evidence" value="ECO:0007669"/>
    <property type="project" value="InterPro"/>
</dbReference>
<dbReference type="PANTHER" id="PTHR43133:SF8">
    <property type="entry name" value="RNA POLYMERASE SIGMA FACTOR HI_1459-RELATED"/>
    <property type="match status" value="1"/>
</dbReference>
<evidence type="ECO:0000256" key="1">
    <source>
        <dbReference type="ARBA" id="ARBA00010641"/>
    </source>
</evidence>
<evidence type="ECO:0000313" key="8">
    <source>
        <dbReference type="EMBL" id="PIR93914.1"/>
    </source>
</evidence>
<feature type="domain" description="RNA polymerase sigma factor 70 region 4 type 2" evidence="7">
    <location>
        <begin position="127"/>
        <end position="178"/>
    </location>
</feature>
<accession>A0A2H0V4A1</accession>
<evidence type="ECO:0000256" key="5">
    <source>
        <dbReference type="ARBA" id="ARBA00023163"/>
    </source>
</evidence>
<keyword evidence="3" id="KW-0731">Sigma factor</keyword>
<organism evidence="8 9">
    <name type="scientific">Candidatus Falkowbacteria bacterium CG10_big_fil_rev_8_21_14_0_10_39_11</name>
    <dbReference type="NCBI Taxonomy" id="1974565"/>
    <lineage>
        <taxon>Bacteria</taxon>
        <taxon>Candidatus Falkowiibacteriota</taxon>
    </lineage>
</organism>